<dbReference type="RefSeq" id="WP_132241020.1">
    <property type="nucleotide sequence ID" value="NZ_SLZU01000001.1"/>
</dbReference>
<dbReference type="InterPro" id="IPR019800">
    <property type="entry name" value="Glyco_hydro_3_AS"/>
</dbReference>
<organism evidence="7 8">
    <name type="scientific">Primorskyibacter sedentarius</name>
    <dbReference type="NCBI Taxonomy" id="745311"/>
    <lineage>
        <taxon>Bacteria</taxon>
        <taxon>Pseudomonadati</taxon>
        <taxon>Pseudomonadota</taxon>
        <taxon>Alphaproteobacteria</taxon>
        <taxon>Rhodobacterales</taxon>
        <taxon>Roseobacteraceae</taxon>
        <taxon>Primorskyibacter</taxon>
    </lineage>
</organism>
<evidence type="ECO:0000256" key="5">
    <source>
        <dbReference type="ARBA" id="ARBA00023295"/>
    </source>
</evidence>
<reference evidence="7 8" key="1">
    <citation type="submission" date="2019-03" db="EMBL/GenBank/DDBJ databases">
        <title>Genomic Encyclopedia of Type Strains, Phase IV (KMG-IV): sequencing the most valuable type-strain genomes for metagenomic binning, comparative biology and taxonomic classification.</title>
        <authorList>
            <person name="Goeker M."/>
        </authorList>
    </citation>
    <scope>NUCLEOTIDE SEQUENCE [LARGE SCALE GENOMIC DNA]</scope>
    <source>
        <strain evidence="7 8">DSM 104836</strain>
    </source>
</reference>
<comment type="caution">
    <text evidence="7">The sequence shown here is derived from an EMBL/GenBank/DDBJ whole genome shotgun (WGS) entry which is preliminary data.</text>
</comment>
<name>A0A4R3JNR2_9RHOB</name>
<dbReference type="InterPro" id="IPR017853">
    <property type="entry name" value="GH"/>
</dbReference>
<evidence type="ECO:0000256" key="1">
    <source>
        <dbReference type="ARBA" id="ARBA00001231"/>
    </source>
</evidence>
<evidence type="ECO:0000313" key="7">
    <source>
        <dbReference type="EMBL" id="TCS66955.1"/>
    </source>
</evidence>
<evidence type="ECO:0000256" key="3">
    <source>
        <dbReference type="ARBA" id="ARBA00012663"/>
    </source>
</evidence>
<dbReference type="InterPro" id="IPR050226">
    <property type="entry name" value="NagZ_Beta-hexosaminidase"/>
</dbReference>
<feature type="domain" description="Glycoside hydrolase family 3 N-terminal" evidence="6">
    <location>
        <begin position="30"/>
        <end position="303"/>
    </location>
</feature>
<gene>
    <name evidence="7" type="ORF">EDD52_10144</name>
</gene>
<dbReference type="Gene3D" id="3.20.20.300">
    <property type="entry name" value="Glycoside hydrolase, family 3, N-terminal domain"/>
    <property type="match status" value="1"/>
</dbReference>
<dbReference type="Proteomes" id="UP000295696">
    <property type="component" value="Unassembled WGS sequence"/>
</dbReference>
<dbReference type="InterPro" id="IPR001764">
    <property type="entry name" value="Glyco_hydro_3_N"/>
</dbReference>
<evidence type="ECO:0000313" key="8">
    <source>
        <dbReference type="Proteomes" id="UP000295696"/>
    </source>
</evidence>
<protein>
    <recommendedName>
        <fullName evidence="3">beta-N-acetylhexosaminidase</fullName>
        <ecNumber evidence="3">3.2.1.52</ecNumber>
    </recommendedName>
</protein>
<comment type="similarity">
    <text evidence="2">Belongs to the glycosyl hydrolase 3 family.</text>
</comment>
<dbReference type="PROSITE" id="PS00775">
    <property type="entry name" value="GLYCOSYL_HYDROL_F3"/>
    <property type="match status" value="1"/>
</dbReference>
<dbReference type="GO" id="GO:0009254">
    <property type="term" value="P:peptidoglycan turnover"/>
    <property type="evidence" value="ECO:0007669"/>
    <property type="project" value="TreeGrafter"/>
</dbReference>
<dbReference type="InterPro" id="IPR036962">
    <property type="entry name" value="Glyco_hydro_3_N_sf"/>
</dbReference>
<dbReference type="Pfam" id="PF00933">
    <property type="entry name" value="Glyco_hydro_3"/>
    <property type="match status" value="1"/>
</dbReference>
<dbReference type="GO" id="GO:0004563">
    <property type="term" value="F:beta-N-acetylhexosaminidase activity"/>
    <property type="evidence" value="ECO:0007669"/>
    <property type="project" value="UniProtKB-EC"/>
</dbReference>
<keyword evidence="5" id="KW-0326">Glycosidase</keyword>
<accession>A0A4R3JNR2</accession>
<dbReference type="PANTHER" id="PTHR30480">
    <property type="entry name" value="BETA-HEXOSAMINIDASE-RELATED"/>
    <property type="match status" value="1"/>
</dbReference>
<dbReference type="EMBL" id="SLZU01000001">
    <property type="protein sequence ID" value="TCS66955.1"/>
    <property type="molecule type" value="Genomic_DNA"/>
</dbReference>
<evidence type="ECO:0000256" key="2">
    <source>
        <dbReference type="ARBA" id="ARBA00005336"/>
    </source>
</evidence>
<dbReference type="SUPFAM" id="SSF51445">
    <property type="entry name" value="(Trans)glycosidases"/>
    <property type="match status" value="1"/>
</dbReference>
<dbReference type="EC" id="3.2.1.52" evidence="3"/>
<comment type="catalytic activity">
    <reaction evidence="1">
        <text>Hydrolysis of terminal non-reducing N-acetyl-D-hexosamine residues in N-acetyl-beta-D-hexosaminides.</text>
        <dbReference type="EC" id="3.2.1.52"/>
    </reaction>
</comment>
<sequence length="344" mass="36799">MHPRIYPVSSASIGKGAAILGCAGTELGAEERSFFAKADPFGFILFSRNLETPDQVRRLCRDLREAVGREAPILIDQEGGRVQRLRPPLATQWTPPLEFVAAAGPRAEEAMRLRYAIIAAELRGLGIDSNCAPMLDIARPQTHAFLRNRCYGDTLEAVVRLGRAVADGTLAGGCLPVVKHIPGHGLAQMDSHLDLPRISADRDSLVAHDFAAFRALNDLPMGMTAHLVYEAFDTVPATISPLMMALIRGEIGFGGLIMTDDISMQALFGSVAERGVAAQYAGCDVVLHCNGDLEEMRSLMAALLPLTGLAESRAGDALAARPDSSTVDIDALSAKLDALFRDVA</sequence>
<dbReference type="PANTHER" id="PTHR30480:SF13">
    <property type="entry name" value="BETA-HEXOSAMINIDASE"/>
    <property type="match status" value="1"/>
</dbReference>
<keyword evidence="4" id="KW-0378">Hydrolase</keyword>
<proteinExistence type="inferred from homology"/>
<evidence type="ECO:0000256" key="4">
    <source>
        <dbReference type="ARBA" id="ARBA00022801"/>
    </source>
</evidence>
<dbReference type="OrthoDB" id="9786661at2"/>
<dbReference type="GO" id="GO:0005975">
    <property type="term" value="P:carbohydrate metabolic process"/>
    <property type="evidence" value="ECO:0007669"/>
    <property type="project" value="InterPro"/>
</dbReference>
<evidence type="ECO:0000259" key="6">
    <source>
        <dbReference type="Pfam" id="PF00933"/>
    </source>
</evidence>
<dbReference type="AlphaFoldDB" id="A0A4R3JNR2"/>
<keyword evidence="8" id="KW-1185">Reference proteome</keyword>